<evidence type="ECO:0000256" key="2">
    <source>
        <dbReference type="ARBA" id="ARBA00022670"/>
    </source>
</evidence>
<keyword evidence="4" id="KW-0788">Thiol protease</keyword>
<dbReference type="InterPro" id="IPR051794">
    <property type="entry name" value="PG_Endopeptidase_C40"/>
</dbReference>
<evidence type="ECO:0000259" key="5">
    <source>
        <dbReference type="PROSITE" id="PS51935"/>
    </source>
</evidence>
<keyword evidence="3" id="KW-0378">Hydrolase</keyword>
<dbReference type="InterPro" id="IPR000064">
    <property type="entry name" value="NLP_P60_dom"/>
</dbReference>
<dbReference type="PANTHER" id="PTHR47359:SF3">
    <property type="entry name" value="NLP_P60 DOMAIN-CONTAINING PROTEIN-RELATED"/>
    <property type="match status" value="1"/>
</dbReference>
<proteinExistence type="inferred from homology"/>
<organism evidence="6">
    <name type="scientific">uncultured Mycobacterium sp</name>
    <dbReference type="NCBI Taxonomy" id="171292"/>
    <lineage>
        <taxon>Bacteria</taxon>
        <taxon>Bacillati</taxon>
        <taxon>Actinomycetota</taxon>
        <taxon>Actinomycetes</taxon>
        <taxon>Mycobacteriales</taxon>
        <taxon>Mycobacteriaceae</taxon>
        <taxon>Mycobacterium</taxon>
        <taxon>environmental samples</taxon>
    </lineage>
</organism>
<evidence type="ECO:0000256" key="1">
    <source>
        <dbReference type="ARBA" id="ARBA00007074"/>
    </source>
</evidence>
<keyword evidence="2" id="KW-0645">Protease</keyword>
<comment type="similarity">
    <text evidence="1">Belongs to the peptidase C40 family.</text>
</comment>
<evidence type="ECO:0000256" key="3">
    <source>
        <dbReference type="ARBA" id="ARBA00022801"/>
    </source>
</evidence>
<reference evidence="6" key="1">
    <citation type="submission" date="2016-03" db="EMBL/GenBank/DDBJ databases">
        <authorList>
            <person name="Ploux O."/>
        </authorList>
    </citation>
    <scope>NUCLEOTIDE SEQUENCE</scope>
    <source>
        <strain evidence="6">UC10</strain>
    </source>
</reference>
<feature type="domain" description="NlpC/P60" evidence="5">
    <location>
        <begin position="231"/>
        <end position="357"/>
    </location>
</feature>
<dbReference type="PANTHER" id="PTHR47359">
    <property type="entry name" value="PEPTIDOGLYCAN DL-ENDOPEPTIDASE CWLO"/>
    <property type="match status" value="1"/>
</dbReference>
<accession>A0A1Y5PL32</accession>
<dbReference type="EMBL" id="FLQS01000028">
    <property type="protein sequence ID" value="SBS76618.1"/>
    <property type="molecule type" value="Genomic_DNA"/>
</dbReference>
<dbReference type="Gene3D" id="3.90.1720.10">
    <property type="entry name" value="endopeptidase domain like (from Nostoc punctiforme)"/>
    <property type="match status" value="1"/>
</dbReference>
<dbReference type="GO" id="GO:0006508">
    <property type="term" value="P:proteolysis"/>
    <property type="evidence" value="ECO:0007669"/>
    <property type="project" value="UniProtKB-KW"/>
</dbReference>
<dbReference type="InterPro" id="IPR038765">
    <property type="entry name" value="Papain-like_cys_pep_sf"/>
</dbReference>
<sequence>MSVGALVQQVGEVLGRGHALFGDPPSSGGTAATTSGAGLTAAGDLVRGGHQRITALSGALPAGYGNFATDAGPALDAAAKADDALGTNLRDAAAADRSGRGTSGAVVNGAASDTAALAPSTQTPAGQRALVSALRARLAQQQQVIAAYKAQDARLAAAVRSLMYSRRSGGGMPMGGMSSGGMGGGFGGGGGSPMSGLSGLSSLAGLGSRNPRTALASNVDWTHGGAGSVPGGPAEGAVKAALSKLGRAYVWGAKGPNNFDCSGLTQWAWNQAGVKIGGDTYSQIKDGMPVPPGQVRAGDLIFPLDSFGEGGTPGPGHVQMAISNNQVVHAPHTGDVVRVAPMPGRFIARRPVPLAAV</sequence>
<evidence type="ECO:0000313" key="6">
    <source>
        <dbReference type="EMBL" id="SBS76618.1"/>
    </source>
</evidence>
<protein>
    <submittedName>
        <fullName evidence="6">NLP/P60 protein</fullName>
    </submittedName>
</protein>
<gene>
    <name evidence="6" type="ORF">MHPYR_340027</name>
</gene>
<dbReference type="Pfam" id="PF00877">
    <property type="entry name" value="NLPC_P60"/>
    <property type="match status" value="1"/>
</dbReference>
<evidence type="ECO:0000256" key="4">
    <source>
        <dbReference type="ARBA" id="ARBA00022807"/>
    </source>
</evidence>
<dbReference type="AlphaFoldDB" id="A0A1Y5PL32"/>
<dbReference type="SUPFAM" id="SSF54001">
    <property type="entry name" value="Cysteine proteinases"/>
    <property type="match status" value="1"/>
</dbReference>
<name>A0A1Y5PL32_9MYCO</name>
<dbReference type="PROSITE" id="PS51935">
    <property type="entry name" value="NLPC_P60"/>
    <property type="match status" value="1"/>
</dbReference>
<dbReference type="GO" id="GO:0008234">
    <property type="term" value="F:cysteine-type peptidase activity"/>
    <property type="evidence" value="ECO:0007669"/>
    <property type="project" value="UniProtKB-KW"/>
</dbReference>